<gene>
    <name evidence="2" type="ORF">C8P66_10453</name>
</gene>
<name>A0A2W7INH2_9PROT</name>
<dbReference type="PANTHER" id="PTHR43798">
    <property type="entry name" value="MONOACYLGLYCEROL LIPASE"/>
    <property type="match status" value="1"/>
</dbReference>
<dbReference type="PANTHER" id="PTHR43798:SF5">
    <property type="entry name" value="MONOACYLGLYCEROL LIPASE ABHD6"/>
    <property type="match status" value="1"/>
</dbReference>
<dbReference type="InterPro" id="IPR050266">
    <property type="entry name" value="AB_hydrolase_sf"/>
</dbReference>
<evidence type="ECO:0000259" key="1">
    <source>
        <dbReference type="Pfam" id="PF00561"/>
    </source>
</evidence>
<evidence type="ECO:0000313" key="3">
    <source>
        <dbReference type="Proteomes" id="UP000249688"/>
    </source>
</evidence>
<reference evidence="2 3" key="1">
    <citation type="submission" date="2018-06" db="EMBL/GenBank/DDBJ databases">
        <title>Genomic Encyclopedia of Archaeal and Bacterial Type Strains, Phase II (KMG-II): from individual species to whole genera.</title>
        <authorList>
            <person name="Goeker M."/>
        </authorList>
    </citation>
    <scope>NUCLEOTIDE SEQUENCE [LARGE SCALE GENOMIC DNA]</scope>
    <source>
        <strain evidence="2 3">DSM 24525</strain>
    </source>
</reference>
<protein>
    <submittedName>
        <fullName evidence="2">3-oxoadipate enol-lactonase</fullName>
    </submittedName>
</protein>
<dbReference type="SUPFAM" id="SSF53474">
    <property type="entry name" value="alpha/beta-Hydrolases"/>
    <property type="match status" value="1"/>
</dbReference>
<dbReference type="GO" id="GO:0046464">
    <property type="term" value="P:acylglycerol catabolic process"/>
    <property type="evidence" value="ECO:0007669"/>
    <property type="project" value="TreeGrafter"/>
</dbReference>
<dbReference type="EMBL" id="QKYU01000004">
    <property type="protein sequence ID" value="PZW48639.1"/>
    <property type="molecule type" value="Genomic_DNA"/>
</dbReference>
<accession>A0A2W7INH2</accession>
<dbReference type="AlphaFoldDB" id="A0A2W7INH2"/>
<dbReference type="GO" id="GO:0047372">
    <property type="term" value="F:monoacylglycerol lipase activity"/>
    <property type="evidence" value="ECO:0007669"/>
    <property type="project" value="TreeGrafter"/>
</dbReference>
<dbReference type="GO" id="GO:0016020">
    <property type="term" value="C:membrane"/>
    <property type="evidence" value="ECO:0007669"/>
    <property type="project" value="TreeGrafter"/>
</dbReference>
<organism evidence="2 3">
    <name type="scientific">Humitalea rosea</name>
    <dbReference type="NCBI Taxonomy" id="990373"/>
    <lineage>
        <taxon>Bacteria</taxon>
        <taxon>Pseudomonadati</taxon>
        <taxon>Pseudomonadota</taxon>
        <taxon>Alphaproteobacteria</taxon>
        <taxon>Acetobacterales</taxon>
        <taxon>Roseomonadaceae</taxon>
        <taxon>Humitalea</taxon>
    </lineage>
</organism>
<dbReference type="Pfam" id="PF00561">
    <property type="entry name" value="Abhydrolase_1"/>
    <property type="match status" value="1"/>
</dbReference>
<dbReference type="Gene3D" id="3.40.50.1820">
    <property type="entry name" value="alpha/beta hydrolase"/>
    <property type="match status" value="1"/>
</dbReference>
<dbReference type="Proteomes" id="UP000249688">
    <property type="component" value="Unassembled WGS sequence"/>
</dbReference>
<feature type="domain" description="AB hydrolase-1" evidence="1">
    <location>
        <begin position="22"/>
        <end position="244"/>
    </location>
</feature>
<comment type="caution">
    <text evidence="2">The sequence shown here is derived from an EMBL/GenBank/DDBJ whole genome shotgun (WGS) entry which is preliminary data.</text>
</comment>
<evidence type="ECO:0000313" key="2">
    <source>
        <dbReference type="EMBL" id="PZW48639.1"/>
    </source>
</evidence>
<dbReference type="InterPro" id="IPR029058">
    <property type="entry name" value="AB_hydrolase_fold"/>
</dbReference>
<keyword evidence="3" id="KW-1185">Reference proteome</keyword>
<dbReference type="PRINTS" id="PR00111">
    <property type="entry name" value="ABHYDROLASE"/>
</dbReference>
<proteinExistence type="predicted"/>
<dbReference type="RefSeq" id="WP_111396976.1">
    <property type="nucleotide sequence ID" value="NZ_QKYU01000004.1"/>
</dbReference>
<sequence length="267" mass="28226">MPWLNTREVALRYELAGEGSETLLLLHEMGGTLESWDGLLPFLLPRFRVLRYDQRCAGLSEKPRAPLTMPDAGRDAVGLLEALGIATPVVPIGTAVGGAVALHLASAWPARVRGVIATSPATGVPEAARATLLDRADQMEREGARSLVDAGLDLGYPMPLRGDAARFENCRAQRMAADPFGQAATMRMLAGLDMAAELAAIACPALILAGRHDLGRPPDRVHAVADAIPGAAFRVLESGHFMAIQTPELLAAEITDFLGRLSKAPAG</sequence>
<dbReference type="OrthoDB" id="7267294at2"/>
<dbReference type="InterPro" id="IPR000073">
    <property type="entry name" value="AB_hydrolase_1"/>
</dbReference>